<comment type="catalytic activity">
    <reaction evidence="1 8">
        <text>(S)-muconolactone = (4,5-dihydro-5-oxofuran-2-yl)-acetate</text>
        <dbReference type="Rhea" id="RHEA:12348"/>
        <dbReference type="ChEBI" id="CHEBI:58425"/>
        <dbReference type="ChEBI" id="CHEBI:58736"/>
        <dbReference type="EC" id="5.3.3.4"/>
    </reaction>
</comment>
<dbReference type="InterPro" id="IPR026029">
    <property type="entry name" value="MLI_dom"/>
</dbReference>
<protein>
    <recommendedName>
        <fullName evidence="5 8">Muconolactone Delta-isomerase</fullName>
        <shortName evidence="8">MIase</shortName>
        <ecNumber evidence="5 8">5.3.3.4</ecNumber>
    </recommendedName>
</protein>
<keyword evidence="11" id="KW-1185">Reference proteome</keyword>
<evidence type="ECO:0000313" key="11">
    <source>
        <dbReference type="Proteomes" id="UP000635245"/>
    </source>
</evidence>
<evidence type="ECO:0000256" key="6">
    <source>
        <dbReference type="ARBA" id="ARBA00022797"/>
    </source>
</evidence>
<evidence type="ECO:0000259" key="9">
    <source>
        <dbReference type="Pfam" id="PF02426"/>
    </source>
</evidence>
<gene>
    <name evidence="10" type="ORF">JHE00_06350</name>
</gene>
<dbReference type="EMBL" id="JAENJH010000001">
    <property type="protein sequence ID" value="MBK1783947.1"/>
    <property type="molecule type" value="Genomic_DNA"/>
</dbReference>
<dbReference type="SUPFAM" id="SSF54909">
    <property type="entry name" value="Dimeric alpha+beta barrel"/>
    <property type="match status" value="1"/>
</dbReference>
<proteinExistence type="inferred from homology"/>
<evidence type="ECO:0000256" key="8">
    <source>
        <dbReference type="PIRNR" id="PIRNR001486"/>
    </source>
</evidence>
<accession>A0A934QPT0</accession>
<name>A0A934QPT0_9PSEU</name>
<evidence type="ECO:0000256" key="7">
    <source>
        <dbReference type="ARBA" id="ARBA00023235"/>
    </source>
</evidence>
<comment type="caution">
    <text evidence="10">The sequence shown here is derived from an EMBL/GenBank/DDBJ whole genome shotgun (WGS) entry which is preliminary data.</text>
</comment>
<dbReference type="AlphaFoldDB" id="A0A934QPT0"/>
<evidence type="ECO:0000256" key="3">
    <source>
        <dbReference type="ARBA" id="ARBA00010882"/>
    </source>
</evidence>
<evidence type="ECO:0000256" key="5">
    <source>
        <dbReference type="ARBA" id="ARBA00012070"/>
    </source>
</evidence>
<feature type="domain" description="Muconolactone isomerase" evidence="9">
    <location>
        <begin position="1"/>
        <end position="88"/>
    </location>
</feature>
<evidence type="ECO:0000256" key="1">
    <source>
        <dbReference type="ARBA" id="ARBA00001739"/>
    </source>
</evidence>
<dbReference type="GO" id="GO:0016159">
    <property type="term" value="F:muconolactone delta-isomerase activity"/>
    <property type="evidence" value="ECO:0007669"/>
    <property type="project" value="UniProtKB-EC"/>
</dbReference>
<dbReference type="Gene3D" id="3.30.70.1060">
    <property type="entry name" value="Dimeric alpha+beta barrel"/>
    <property type="match status" value="1"/>
</dbReference>
<comment type="pathway">
    <text evidence="2 8">Aromatic compound metabolism; beta-ketoadipate pathway; 5-oxo-4,5-dihydro-2-furylacetate from catechol: step 3/3.</text>
</comment>
<dbReference type="InterPro" id="IPR003464">
    <property type="entry name" value="Muconolactone_d_Isoase"/>
</dbReference>
<dbReference type="Pfam" id="PF02426">
    <property type="entry name" value="MIase"/>
    <property type="match status" value="1"/>
</dbReference>
<comment type="subunit">
    <text evidence="4">Homodecamer.</text>
</comment>
<dbReference type="Proteomes" id="UP000635245">
    <property type="component" value="Unassembled WGS sequence"/>
</dbReference>
<evidence type="ECO:0000256" key="2">
    <source>
        <dbReference type="ARBA" id="ARBA00005193"/>
    </source>
</evidence>
<reference evidence="10" key="1">
    <citation type="submission" date="2020-12" db="EMBL/GenBank/DDBJ databases">
        <title>Prauserella sp. ASG 168, a novel actinomycete isolated from cave rock.</title>
        <authorList>
            <person name="Suriyachadkun C."/>
        </authorList>
    </citation>
    <scope>NUCLEOTIDE SEQUENCE</scope>
    <source>
        <strain evidence="10">ASG 168</strain>
    </source>
</reference>
<comment type="similarity">
    <text evidence="3 8">Belongs to the muconolactone Delta-isomerase family.</text>
</comment>
<keyword evidence="7 8" id="KW-0413">Isomerase</keyword>
<dbReference type="RefSeq" id="WP_200315622.1">
    <property type="nucleotide sequence ID" value="NZ_JAENJH010000001.1"/>
</dbReference>
<dbReference type="PIRSF" id="PIRSF001486">
    <property type="entry name" value="CatC"/>
    <property type="match status" value="1"/>
</dbReference>
<organism evidence="10 11">
    <name type="scientific">Prauserella cavernicola</name>
    <dbReference type="NCBI Taxonomy" id="2800127"/>
    <lineage>
        <taxon>Bacteria</taxon>
        <taxon>Bacillati</taxon>
        <taxon>Actinomycetota</taxon>
        <taxon>Actinomycetes</taxon>
        <taxon>Pseudonocardiales</taxon>
        <taxon>Pseudonocardiaceae</taxon>
        <taxon>Prauserella</taxon>
    </lineage>
</organism>
<evidence type="ECO:0000313" key="10">
    <source>
        <dbReference type="EMBL" id="MBK1783947.1"/>
    </source>
</evidence>
<evidence type="ECO:0000256" key="4">
    <source>
        <dbReference type="ARBA" id="ARBA00011365"/>
    </source>
</evidence>
<sequence>MQFLVRIDTARAYELPPDERAELIARERTRGRELMDHGVLRDIWRVPGRRANVGIWDVPDADALEQALESLPARPYAEIDVTPLATHPLTAEANPG</sequence>
<dbReference type="InterPro" id="IPR011008">
    <property type="entry name" value="Dimeric_a/b-barrel"/>
</dbReference>
<keyword evidence="6 8" id="KW-0058">Aromatic hydrocarbons catabolism</keyword>
<dbReference type="EC" id="5.3.3.4" evidence="5 8"/>